<proteinExistence type="predicted"/>
<dbReference type="OrthoDB" id="9777638at2"/>
<dbReference type="GO" id="GO:0008757">
    <property type="term" value="F:S-adenosylmethionine-dependent methyltransferase activity"/>
    <property type="evidence" value="ECO:0007669"/>
    <property type="project" value="InterPro"/>
</dbReference>
<dbReference type="Pfam" id="PF08241">
    <property type="entry name" value="Methyltransf_11"/>
    <property type="match status" value="1"/>
</dbReference>
<dbReference type="CDD" id="cd02440">
    <property type="entry name" value="AdoMet_MTases"/>
    <property type="match status" value="1"/>
</dbReference>
<comment type="caution">
    <text evidence="2">The sequence shown here is derived from an EMBL/GenBank/DDBJ whole genome shotgun (WGS) entry which is preliminary data.</text>
</comment>
<dbReference type="InterPro" id="IPR013216">
    <property type="entry name" value="Methyltransf_11"/>
</dbReference>
<sequence>MTLTTSDQVRTAWDTIAPHFDEFITPINIDPAEELVERLDVGPGTRLLDVACGSGALAIPAARHGAQVTAVDISPRMIELLDARARGEGLRIDGRTMDAHALDLPDDEFDVATSQNGVTMSPRLAVALREMVRVTRPGGRVLLAAFGPLPRVEFLSTFIAGLRAVAPDAVVPPLDPPPPPFQLADPDTFARALTAAGLQHVAIDRSTWALPVRSASDLWNKVTSSNPLGAAMVAGLDEARRVRLLEVLDGVLRERFGGSSAGTLHAAINVGVGTV</sequence>
<keyword evidence="2" id="KW-0808">Transferase</keyword>
<dbReference type="Proteomes" id="UP000245639">
    <property type="component" value="Unassembled WGS sequence"/>
</dbReference>
<keyword evidence="2" id="KW-0489">Methyltransferase</keyword>
<dbReference type="EMBL" id="QEKW01000015">
    <property type="protein sequence ID" value="PVZ05341.1"/>
    <property type="molecule type" value="Genomic_DNA"/>
</dbReference>
<evidence type="ECO:0000313" key="3">
    <source>
        <dbReference type="Proteomes" id="UP000245639"/>
    </source>
</evidence>
<dbReference type="RefSeq" id="WP_116710360.1">
    <property type="nucleotide sequence ID" value="NZ_QEKW01000015.1"/>
</dbReference>
<dbReference type="PANTHER" id="PTHR43591">
    <property type="entry name" value="METHYLTRANSFERASE"/>
    <property type="match status" value="1"/>
</dbReference>
<dbReference type="PANTHER" id="PTHR43591:SF24">
    <property type="entry name" value="2-METHOXY-6-POLYPRENYL-1,4-BENZOQUINOL METHYLASE, MITOCHONDRIAL"/>
    <property type="match status" value="1"/>
</dbReference>
<reference evidence="2 3" key="1">
    <citation type="submission" date="2018-04" db="EMBL/GenBank/DDBJ databases">
        <title>Genomic Encyclopedia of Type Strains, Phase IV (KMG-IV): sequencing the most valuable type-strain genomes for metagenomic binning, comparative biology and taxonomic classification.</title>
        <authorList>
            <person name="Goeker M."/>
        </authorList>
    </citation>
    <scope>NUCLEOTIDE SEQUENCE [LARGE SCALE GENOMIC DNA]</scope>
    <source>
        <strain evidence="2 3">DSM 45771</strain>
    </source>
</reference>
<dbReference type="SUPFAM" id="SSF53335">
    <property type="entry name" value="S-adenosyl-L-methionine-dependent methyltransferases"/>
    <property type="match status" value="1"/>
</dbReference>
<keyword evidence="2" id="KW-0830">Ubiquinone</keyword>
<dbReference type="InterPro" id="IPR029063">
    <property type="entry name" value="SAM-dependent_MTases_sf"/>
</dbReference>
<evidence type="ECO:0000313" key="2">
    <source>
        <dbReference type="EMBL" id="PVZ05341.1"/>
    </source>
</evidence>
<keyword evidence="3" id="KW-1185">Reference proteome</keyword>
<name>A0A2U1EZK3_9PSEU</name>
<dbReference type="AlphaFoldDB" id="A0A2U1EZK3"/>
<protein>
    <submittedName>
        <fullName evidence="2">Ubiquinone/menaquinone biosynthesis C-methylase UbiE</fullName>
    </submittedName>
</protein>
<evidence type="ECO:0000259" key="1">
    <source>
        <dbReference type="Pfam" id="PF08241"/>
    </source>
</evidence>
<accession>A0A2U1EZK3</accession>
<gene>
    <name evidence="2" type="ORF">C8D89_11546</name>
</gene>
<organism evidence="2 3">
    <name type="scientific">Actinomycetospora cinnamomea</name>
    <dbReference type="NCBI Taxonomy" id="663609"/>
    <lineage>
        <taxon>Bacteria</taxon>
        <taxon>Bacillati</taxon>
        <taxon>Actinomycetota</taxon>
        <taxon>Actinomycetes</taxon>
        <taxon>Pseudonocardiales</taxon>
        <taxon>Pseudonocardiaceae</taxon>
        <taxon>Actinomycetospora</taxon>
    </lineage>
</organism>
<feature type="domain" description="Methyltransferase type 11" evidence="1">
    <location>
        <begin position="48"/>
        <end position="142"/>
    </location>
</feature>
<dbReference type="GO" id="GO:0032259">
    <property type="term" value="P:methylation"/>
    <property type="evidence" value="ECO:0007669"/>
    <property type="project" value="UniProtKB-KW"/>
</dbReference>
<dbReference type="Gene3D" id="3.40.50.150">
    <property type="entry name" value="Vaccinia Virus protein VP39"/>
    <property type="match status" value="1"/>
</dbReference>